<sequence>MALKVLQSSLIRQIKSSGASVGKLELQTEVIKWIQSCSSSASTSSSNQINDLNVILFDSHSDSLAKELLERNVKNLLLLEGSRINADKQKEATETLEEQYPNSNISALHVSMKDILSPSKSVKINGPLWQRFQDISKPQIKYKNYPLPKKEQNQLVMFGCLPFPTQQRALLSSLLQQLLIYYDSSSSKATKIKHANSYFQFGTFSLITFLHARFEPEIPLTPIKAYFKHLEKLGFEENKLYPVKIEPRPLIQLPGNIEILFKFNELQKDENKEEIQRRKQIIKYAYWMLMAGKNPKQLKDTWEAFDLSTNDEISPPKTVSEFSSCFPKVAEKLQNKFSTELNSFRSGLYKNKTDEKVAD</sequence>
<dbReference type="Proteomes" id="UP000887579">
    <property type="component" value="Unplaced"/>
</dbReference>
<protein>
    <submittedName>
        <fullName evidence="2">rRNA adenine N(6)-methyltransferase</fullName>
    </submittedName>
</protein>
<evidence type="ECO:0000313" key="1">
    <source>
        <dbReference type="Proteomes" id="UP000887579"/>
    </source>
</evidence>
<evidence type="ECO:0000313" key="2">
    <source>
        <dbReference type="WBParaSite" id="ES5_v2.g19533.t1"/>
    </source>
</evidence>
<organism evidence="1 2">
    <name type="scientific">Panagrolaimus sp. ES5</name>
    <dbReference type="NCBI Taxonomy" id="591445"/>
    <lineage>
        <taxon>Eukaryota</taxon>
        <taxon>Metazoa</taxon>
        <taxon>Ecdysozoa</taxon>
        <taxon>Nematoda</taxon>
        <taxon>Chromadorea</taxon>
        <taxon>Rhabditida</taxon>
        <taxon>Tylenchina</taxon>
        <taxon>Panagrolaimomorpha</taxon>
        <taxon>Panagrolaimoidea</taxon>
        <taxon>Panagrolaimidae</taxon>
        <taxon>Panagrolaimus</taxon>
    </lineage>
</organism>
<proteinExistence type="predicted"/>
<accession>A0AC34FQB2</accession>
<name>A0AC34FQB2_9BILA</name>
<reference evidence="2" key="1">
    <citation type="submission" date="2022-11" db="UniProtKB">
        <authorList>
            <consortium name="WormBaseParasite"/>
        </authorList>
    </citation>
    <scope>IDENTIFICATION</scope>
</reference>
<dbReference type="WBParaSite" id="ES5_v2.g19533.t1">
    <property type="protein sequence ID" value="ES5_v2.g19533.t1"/>
    <property type="gene ID" value="ES5_v2.g19533"/>
</dbReference>